<dbReference type="STRING" id="180498.A0A067JXW4"/>
<dbReference type="OrthoDB" id="293868at2759"/>
<feature type="compositionally biased region" description="Acidic residues" evidence="1">
    <location>
        <begin position="19"/>
        <end position="28"/>
    </location>
</feature>
<feature type="region of interest" description="Disordered" evidence="1">
    <location>
        <begin position="1"/>
        <end position="41"/>
    </location>
</feature>
<dbReference type="Gene3D" id="1.10.238.10">
    <property type="entry name" value="EF-hand"/>
    <property type="match status" value="1"/>
</dbReference>
<dbReference type="PROSITE" id="PS50222">
    <property type="entry name" value="EF_HAND_2"/>
    <property type="match status" value="1"/>
</dbReference>
<dbReference type="InterPro" id="IPR011992">
    <property type="entry name" value="EF-hand-dom_pair"/>
</dbReference>
<reference evidence="3 4" key="1">
    <citation type="journal article" date="2014" name="PLoS ONE">
        <title>Global Analysis of Gene Expression Profiles in Physic Nut (Jatropha curcas L.) Seedlings Exposed to Salt Stress.</title>
        <authorList>
            <person name="Zhang L."/>
            <person name="Zhang C."/>
            <person name="Wu P."/>
            <person name="Chen Y."/>
            <person name="Li M."/>
            <person name="Jiang H."/>
            <person name="Wu G."/>
        </authorList>
    </citation>
    <scope>NUCLEOTIDE SEQUENCE [LARGE SCALE GENOMIC DNA]</scope>
    <source>
        <strain evidence="4">cv. GZQX0401</strain>
        <tissue evidence="3">Young leaves</tissue>
    </source>
</reference>
<dbReference type="SUPFAM" id="SSF47473">
    <property type="entry name" value="EF-hand"/>
    <property type="match status" value="1"/>
</dbReference>
<dbReference type="GO" id="GO:0005509">
    <property type="term" value="F:calcium ion binding"/>
    <property type="evidence" value="ECO:0007669"/>
    <property type="project" value="InterPro"/>
</dbReference>
<feature type="compositionally biased region" description="Acidic residues" evidence="1">
    <location>
        <begin position="94"/>
        <end position="127"/>
    </location>
</feature>
<evidence type="ECO:0000313" key="4">
    <source>
        <dbReference type="Proteomes" id="UP000027138"/>
    </source>
</evidence>
<sequence>MGKNEPSDSEVESEKLSESEEEEEEEEPVNPSKNVAKQGISHYEKQRLSRIAENKARMEALGLHKMATSFMGSAQKSIQSRKTNHRKGKGKVIDDDDDYRPNDDDDVADDQDEDVDDFEEDENDEDFLECKTSSKSRRNKVKNKGSKPKKKIPCQPHFDSADNIGEVDDELTQAIALSLQNSVEDATLKERKGNANMQEDPGKRKRKKSFNDRVKMTEDEVVLHFFQLDAAGNGCLTVRDLRNIATAHDFTWTDKELAAMIHCFDSDGDAKLNLDDFRKIVSRCNMIRGSENH</sequence>
<evidence type="ECO:0000313" key="3">
    <source>
        <dbReference type="EMBL" id="KDP28796.1"/>
    </source>
</evidence>
<dbReference type="Proteomes" id="UP000027138">
    <property type="component" value="Unassembled WGS sequence"/>
</dbReference>
<proteinExistence type="predicted"/>
<gene>
    <name evidence="3" type="ORF">JCGZ_14567</name>
</gene>
<dbReference type="AlphaFoldDB" id="A0A067JXW4"/>
<dbReference type="CDD" id="cd00051">
    <property type="entry name" value="EFh"/>
    <property type="match status" value="1"/>
</dbReference>
<dbReference type="InterPro" id="IPR002048">
    <property type="entry name" value="EF_hand_dom"/>
</dbReference>
<keyword evidence="4" id="KW-1185">Reference proteome</keyword>
<organism evidence="3 4">
    <name type="scientific">Jatropha curcas</name>
    <name type="common">Barbados nut</name>
    <dbReference type="NCBI Taxonomy" id="180498"/>
    <lineage>
        <taxon>Eukaryota</taxon>
        <taxon>Viridiplantae</taxon>
        <taxon>Streptophyta</taxon>
        <taxon>Embryophyta</taxon>
        <taxon>Tracheophyta</taxon>
        <taxon>Spermatophyta</taxon>
        <taxon>Magnoliopsida</taxon>
        <taxon>eudicotyledons</taxon>
        <taxon>Gunneridae</taxon>
        <taxon>Pentapetalae</taxon>
        <taxon>rosids</taxon>
        <taxon>fabids</taxon>
        <taxon>Malpighiales</taxon>
        <taxon>Euphorbiaceae</taxon>
        <taxon>Crotonoideae</taxon>
        <taxon>Jatropheae</taxon>
        <taxon>Jatropha</taxon>
    </lineage>
</organism>
<dbReference type="EMBL" id="KK914782">
    <property type="protein sequence ID" value="KDP28796.1"/>
    <property type="molecule type" value="Genomic_DNA"/>
</dbReference>
<feature type="domain" description="EF-hand" evidence="2">
    <location>
        <begin position="252"/>
        <end position="287"/>
    </location>
</feature>
<feature type="compositionally biased region" description="Polar residues" evidence="1">
    <location>
        <begin position="71"/>
        <end position="81"/>
    </location>
</feature>
<evidence type="ECO:0000256" key="1">
    <source>
        <dbReference type="SAM" id="MobiDB-lite"/>
    </source>
</evidence>
<dbReference type="Pfam" id="PF13499">
    <property type="entry name" value="EF-hand_7"/>
    <property type="match status" value="1"/>
</dbReference>
<feature type="compositionally biased region" description="Basic residues" evidence="1">
    <location>
        <begin position="134"/>
        <end position="152"/>
    </location>
</feature>
<protein>
    <recommendedName>
        <fullName evidence="2">EF-hand domain-containing protein</fullName>
    </recommendedName>
</protein>
<dbReference type="KEGG" id="jcu:105643161"/>
<feature type="region of interest" description="Disordered" evidence="1">
    <location>
        <begin position="71"/>
        <end position="163"/>
    </location>
</feature>
<accession>A0A067JXW4</accession>
<evidence type="ECO:0000259" key="2">
    <source>
        <dbReference type="PROSITE" id="PS50222"/>
    </source>
</evidence>
<name>A0A067JXW4_JATCU</name>